<evidence type="ECO:0000313" key="2">
    <source>
        <dbReference type="Proteomes" id="UP000887581"/>
    </source>
</evidence>
<dbReference type="Proteomes" id="UP000887581">
    <property type="component" value="Unplaced"/>
</dbReference>
<keyword evidence="1" id="KW-0472">Membrane</keyword>
<name>A0A915Q2B0_9BILA</name>
<proteinExistence type="predicted"/>
<evidence type="ECO:0000256" key="1">
    <source>
        <dbReference type="SAM" id="Phobius"/>
    </source>
</evidence>
<keyword evidence="1" id="KW-1133">Transmembrane helix</keyword>
<evidence type="ECO:0000313" key="3">
    <source>
        <dbReference type="WBParaSite" id="sdigi.contig479.g8573.t1"/>
    </source>
</evidence>
<dbReference type="WBParaSite" id="sdigi.contig479.g8573.t1">
    <property type="protein sequence ID" value="sdigi.contig479.g8573.t1"/>
    <property type="gene ID" value="sdigi.contig479.g8573"/>
</dbReference>
<feature type="transmembrane region" description="Helical" evidence="1">
    <location>
        <begin position="17"/>
        <end position="35"/>
    </location>
</feature>
<organism evidence="2 3">
    <name type="scientific">Setaria digitata</name>
    <dbReference type="NCBI Taxonomy" id="48799"/>
    <lineage>
        <taxon>Eukaryota</taxon>
        <taxon>Metazoa</taxon>
        <taxon>Ecdysozoa</taxon>
        <taxon>Nematoda</taxon>
        <taxon>Chromadorea</taxon>
        <taxon>Rhabditida</taxon>
        <taxon>Spirurina</taxon>
        <taxon>Spiruromorpha</taxon>
        <taxon>Filarioidea</taxon>
        <taxon>Setariidae</taxon>
        <taxon>Setaria</taxon>
    </lineage>
</organism>
<keyword evidence="2" id="KW-1185">Reference proteome</keyword>
<dbReference type="AlphaFoldDB" id="A0A915Q2B0"/>
<accession>A0A915Q2B0</accession>
<keyword evidence="1" id="KW-0812">Transmembrane</keyword>
<sequence length="126" mass="14870">MNLLTITKTQSNHYPTLFYHLIIISAIIIVATATPNNDLYEKSRKYFPTLEADSGKNDMNPDEYFDMDKRSGNLYSWMNNKNIRSSPRDFLMTQDKPGPLNPYSWQYLVKKKSQKFSRNPYSWMNN</sequence>
<reference evidence="3" key="1">
    <citation type="submission" date="2022-11" db="UniProtKB">
        <authorList>
            <consortium name="WormBaseParasite"/>
        </authorList>
    </citation>
    <scope>IDENTIFICATION</scope>
</reference>
<protein>
    <submittedName>
        <fullName evidence="3">Uncharacterized protein</fullName>
    </submittedName>
</protein>